<dbReference type="AlphaFoldDB" id="A0A0H5RFI8"/>
<evidence type="ECO:0000313" key="1">
    <source>
        <dbReference type="EMBL" id="CRZ12950.1"/>
    </source>
</evidence>
<organism evidence="1">
    <name type="scientific">Spongospora subterranea</name>
    <dbReference type="NCBI Taxonomy" id="70186"/>
    <lineage>
        <taxon>Eukaryota</taxon>
        <taxon>Sar</taxon>
        <taxon>Rhizaria</taxon>
        <taxon>Endomyxa</taxon>
        <taxon>Phytomyxea</taxon>
        <taxon>Plasmodiophorida</taxon>
        <taxon>Plasmodiophoridae</taxon>
        <taxon>Spongospora</taxon>
    </lineage>
</organism>
<proteinExistence type="predicted"/>
<name>A0A0H5RFI8_9EUKA</name>
<accession>A0A0H5RFI8</accession>
<reference evidence="1" key="1">
    <citation type="submission" date="2015-04" db="EMBL/GenBank/DDBJ databases">
        <title>The genome sequence of the plant pathogenic Rhizarian Plasmodiophora brassicae reveals insights in its biotrophic life cycle and the origin of chitin synthesis.</title>
        <authorList>
            <person name="Schwelm A."/>
            <person name="Fogelqvist J."/>
            <person name="Knaust A."/>
            <person name="Julke S."/>
            <person name="Lilja T."/>
            <person name="Dhandapani V."/>
            <person name="Bonilla-Rosso G."/>
            <person name="Karlsson M."/>
            <person name="Shevchenko A."/>
            <person name="Choi S.R."/>
            <person name="Kim H.G."/>
            <person name="Park J.Y."/>
            <person name="Lim Y.P."/>
            <person name="Ludwig-Muller J."/>
            <person name="Dixelius C."/>
        </authorList>
    </citation>
    <scope>NUCLEOTIDE SEQUENCE</scope>
    <source>
        <tissue evidence="1">Potato root galls</tissue>
    </source>
</reference>
<sequence length="104" mass="11685">TCLEANRIGLEIVSTVILVVKKAVGDFSGWPKTAKTRFHTRVLQLLTVPSVSCSWYLVRLKGGGGWQIWPTNYFPIVFRKPQILFFNERKAFVVVSTSVLGTTI</sequence>
<dbReference type="EMBL" id="HACM01012508">
    <property type="protein sequence ID" value="CRZ12950.1"/>
    <property type="molecule type" value="Transcribed_RNA"/>
</dbReference>
<feature type="non-terminal residue" evidence="1">
    <location>
        <position position="1"/>
    </location>
</feature>
<protein>
    <submittedName>
        <fullName evidence="1">Uncharacterized protein</fullName>
    </submittedName>
</protein>